<dbReference type="RefSeq" id="XP_005111918.1">
    <property type="nucleotide sequence ID" value="XM_005111861.2"/>
</dbReference>
<evidence type="ECO:0000313" key="4">
    <source>
        <dbReference type="RefSeq" id="XP_005111918.1"/>
    </source>
</evidence>
<reference evidence="4" key="1">
    <citation type="submission" date="2025-08" db="UniProtKB">
        <authorList>
            <consortium name="RefSeq"/>
        </authorList>
    </citation>
    <scope>IDENTIFICATION</scope>
</reference>
<organism evidence="3 4">
    <name type="scientific">Aplysia californica</name>
    <name type="common">California sea hare</name>
    <dbReference type="NCBI Taxonomy" id="6500"/>
    <lineage>
        <taxon>Eukaryota</taxon>
        <taxon>Metazoa</taxon>
        <taxon>Spiralia</taxon>
        <taxon>Lophotrochozoa</taxon>
        <taxon>Mollusca</taxon>
        <taxon>Gastropoda</taxon>
        <taxon>Heterobranchia</taxon>
        <taxon>Euthyneura</taxon>
        <taxon>Tectipleura</taxon>
        <taxon>Aplysiida</taxon>
        <taxon>Aplysioidea</taxon>
        <taxon>Aplysiidae</taxon>
        <taxon>Aplysia</taxon>
    </lineage>
</organism>
<protein>
    <submittedName>
        <fullName evidence="4">Uncharacterized protein LOC101859832</fullName>
    </submittedName>
</protein>
<keyword evidence="1" id="KW-0732">Signal</keyword>
<gene>
    <name evidence="4" type="primary">LOC101859832</name>
</gene>
<keyword evidence="3" id="KW-1185">Reference proteome</keyword>
<name>A0ABM0K994_APLCA</name>
<dbReference type="Gene3D" id="3.50.4.10">
    <property type="entry name" value="Hepatocyte Growth Factor"/>
    <property type="match status" value="1"/>
</dbReference>
<dbReference type="GeneID" id="101859832"/>
<evidence type="ECO:0000259" key="2">
    <source>
        <dbReference type="PROSITE" id="PS50948"/>
    </source>
</evidence>
<dbReference type="Proteomes" id="UP000694888">
    <property type="component" value="Unplaced"/>
</dbReference>
<dbReference type="SUPFAM" id="SSF57414">
    <property type="entry name" value="Hairpin loop containing domain-like"/>
    <property type="match status" value="2"/>
</dbReference>
<dbReference type="SMART" id="SM00473">
    <property type="entry name" value="PAN_AP"/>
    <property type="match status" value="2"/>
</dbReference>
<proteinExistence type="predicted"/>
<feature type="domain" description="Apple" evidence="2">
    <location>
        <begin position="158"/>
        <end position="244"/>
    </location>
</feature>
<sequence>MSGSLPENHVTLLLFFSLTISFPAALCTIQSCHAWPMTQLVDKVTDTWLIREVDLGSSKSRLDCARLCVSMLACTSFMVNHSTRRCRLHAHRLTDLDIFRPDLGFVTYETSRAPGAVGSKCTTDIECAMNNSLCLSGQCQCQATHSYSPNSRSCVTECPEYGQEFTVFPNNYITGNNLQVFIEPEMITPEACEAACLAYTLDVCRSIDLDYDLQMCLVSNETSFTAPASFIYYVKNIFYHQRQCAYQD</sequence>
<feature type="chain" id="PRO_5045821638" evidence="1">
    <location>
        <begin position="35"/>
        <end position="248"/>
    </location>
</feature>
<accession>A0ABM0K994</accession>
<feature type="domain" description="Apple" evidence="2">
    <location>
        <begin position="32"/>
        <end position="112"/>
    </location>
</feature>
<dbReference type="PROSITE" id="PS50948">
    <property type="entry name" value="PAN"/>
    <property type="match status" value="2"/>
</dbReference>
<evidence type="ECO:0000256" key="1">
    <source>
        <dbReference type="SAM" id="SignalP"/>
    </source>
</evidence>
<dbReference type="Pfam" id="PF00024">
    <property type="entry name" value="PAN_1"/>
    <property type="match status" value="2"/>
</dbReference>
<feature type="signal peptide" evidence="1">
    <location>
        <begin position="1"/>
        <end position="34"/>
    </location>
</feature>
<dbReference type="InterPro" id="IPR003609">
    <property type="entry name" value="Pan_app"/>
</dbReference>
<evidence type="ECO:0000313" key="3">
    <source>
        <dbReference type="Proteomes" id="UP000694888"/>
    </source>
</evidence>